<dbReference type="SUPFAM" id="SSF52058">
    <property type="entry name" value="L domain-like"/>
    <property type="match status" value="1"/>
</dbReference>
<dbReference type="EMBL" id="JARJLG010000046">
    <property type="protein sequence ID" value="KAJ7761236.1"/>
    <property type="molecule type" value="Genomic_DNA"/>
</dbReference>
<sequence length="496" mass="55997">MAQSRGFPSSIPLPPSHDLRRLLTSNEVPLDSEIPFITQAISKEQAQVDVLNAQIRRRSGPHSTGPPHLVQQRNEIAEDVRRHQAILSAIRHIPPELLCHIFSLATSATGRIGEDIVDIPPWDIIHVCRSWRQTALSYPVLWSVIEISPYTAFSTDMIEAQLSWSGDTPLAIYQWGGIGDPKDVDPRLLDLVVAQCSRWRILHLKQIPDANFDWIRQTRGNLPSLEVLEVLAPNATVPDIFSNATSLRRVTLCEQNFQCSSPSLILPWGQITHYRGSHSAQRQLEILNVMPNLRQCSIRYSFRNGNLAGQEALLPHLYSLILQGDEFLLHLKTPLLQDLVLHKAQLETVLPFIHKSSCILTKLRLTSFTLSPKLVPVLEALPALTHLLIETAGEKDQSQADVFHAMKISNTSSDLCRNLESLFYGYPHRDNFPWDAFFAMAYSRTGRLAWLRLFDVFDEYPMNDVEPGLQMLREEGIDAAFLPKTAHLVAYAKEGL</sequence>
<proteinExistence type="predicted"/>
<dbReference type="InterPro" id="IPR032675">
    <property type="entry name" value="LRR_dom_sf"/>
</dbReference>
<evidence type="ECO:0000313" key="1">
    <source>
        <dbReference type="EMBL" id="KAJ7761236.1"/>
    </source>
</evidence>
<dbReference type="Proteomes" id="UP001215280">
    <property type="component" value="Unassembled WGS sequence"/>
</dbReference>
<accession>A0AAD7JBP1</accession>
<dbReference type="AlphaFoldDB" id="A0AAD7JBP1"/>
<comment type="caution">
    <text evidence="1">The sequence shown here is derived from an EMBL/GenBank/DDBJ whole genome shotgun (WGS) entry which is preliminary data.</text>
</comment>
<keyword evidence="2" id="KW-1185">Reference proteome</keyword>
<gene>
    <name evidence="1" type="ORF">DFH07DRAFT_815797</name>
</gene>
<evidence type="ECO:0000313" key="2">
    <source>
        <dbReference type="Proteomes" id="UP001215280"/>
    </source>
</evidence>
<dbReference type="Gene3D" id="3.80.10.10">
    <property type="entry name" value="Ribonuclease Inhibitor"/>
    <property type="match status" value="1"/>
</dbReference>
<protein>
    <recommendedName>
        <fullName evidence="3">F-box domain-containing protein</fullName>
    </recommendedName>
</protein>
<reference evidence="1" key="1">
    <citation type="submission" date="2023-03" db="EMBL/GenBank/DDBJ databases">
        <title>Massive genome expansion in bonnet fungi (Mycena s.s.) driven by repeated elements and novel gene families across ecological guilds.</title>
        <authorList>
            <consortium name="Lawrence Berkeley National Laboratory"/>
            <person name="Harder C.B."/>
            <person name="Miyauchi S."/>
            <person name="Viragh M."/>
            <person name="Kuo A."/>
            <person name="Thoen E."/>
            <person name="Andreopoulos B."/>
            <person name="Lu D."/>
            <person name="Skrede I."/>
            <person name="Drula E."/>
            <person name="Henrissat B."/>
            <person name="Morin E."/>
            <person name="Kohler A."/>
            <person name="Barry K."/>
            <person name="LaButti K."/>
            <person name="Morin E."/>
            <person name="Salamov A."/>
            <person name="Lipzen A."/>
            <person name="Mereny Z."/>
            <person name="Hegedus B."/>
            <person name="Baldrian P."/>
            <person name="Stursova M."/>
            <person name="Weitz H."/>
            <person name="Taylor A."/>
            <person name="Grigoriev I.V."/>
            <person name="Nagy L.G."/>
            <person name="Martin F."/>
            <person name="Kauserud H."/>
        </authorList>
    </citation>
    <scope>NUCLEOTIDE SEQUENCE</scope>
    <source>
        <strain evidence="1">CBHHK188m</strain>
    </source>
</reference>
<evidence type="ECO:0008006" key="3">
    <source>
        <dbReference type="Google" id="ProtNLM"/>
    </source>
</evidence>
<dbReference type="Gene3D" id="1.20.1280.50">
    <property type="match status" value="1"/>
</dbReference>
<name>A0AAD7JBP1_9AGAR</name>
<organism evidence="1 2">
    <name type="scientific">Mycena maculata</name>
    <dbReference type="NCBI Taxonomy" id="230809"/>
    <lineage>
        <taxon>Eukaryota</taxon>
        <taxon>Fungi</taxon>
        <taxon>Dikarya</taxon>
        <taxon>Basidiomycota</taxon>
        <taxon>Agaricomycotina</taxon>
        <taxon>Agaricomycetes</taxon>
        <taxon>Agaricomycetidae</taxon>
        <taxon>Agaricales</taxon>
        <taxon>Marasmiineae</taxon>
        <taxon>Mycenaceae</taxon>
        <taxon>Mycena</taxon>
    </lineage>
</organism>